<organism evidence="21 22">
    <name type="scientific">Trinickia symbiotica</name>
    <dbReference type="NCBI Taxonomy" id="863227"/>
    <lineage>
        <taxon>Bacteria</taxon>
        <taxon>Pseudomonadati</taxon>
        <taxon>Pseudomonadota</taxon>
        <taxon>Betaproteobacteria</taxon>
        <taxon>Burkholderiales</taxon>
        <taxon>Burkholderiaceae</taxon>
        <taxon>Trinickia</taxon>
    </lineage>
</organism>
<dbReference type="Pfam" id="PF02706">
    <property type="entry name" value="Wzz"/>
    <property type="match status" value="1"/>
</dbReference>
<dbReference type="RefSeq" id="WP_107150892.1">
    <property type="nucleotide sequence ID" value="NZ_PYUC01000005.1"/>
</dbReference>
<evidence type="ECO:0000256" key="17">
    <source>
        <dbReference type="ARBA" id="ARBA00081049"/>
    </source>
</evidence>
<evidence type="ECO:0000256" key="16">
    <source>
        <dbReference type="ARBA" id="ARBA00067833"/>
    </source>
</evidence>
<comment type="function">
    <text evidence="15">Probably involved in polymerization and/or export of exopolysaccharide EPS I which functions as a virulence factor. May be involved in an ATP-dependent process in the pathway for EPS I production, possibly export of the trimeric repeat units across the inner membrane or their polymerization.</text>
</comment>
<dbReference type="InterPro" id="IPR005702">
    <property type="entry name" value="Wzc-like_C"/>
</dbReference>
<dbReference type="InterPro" id="IPR027417">
    <property type="entry name" value="P-loop_NTPase"/>
</dbReference>
<dbReference type="InterPro" id="IPR050445">
    <property type="entry name" value="Bact_polysacc_biosynth/exp"/>
</dbReference>
<evidence type="ECO:0000256" key="6">
    <source>
        <dbReference type="ARBA" id="ARBA00022692"/>
    </source>
</evidence>
<evidence type="ECO:0000313" key="22">
    <source>
        <dbReference type="Proteomes" id="UP000240638"/>
    </source>
</evidence>
<proteinExistence type="inferred from homology"/>
<keyword evidence="12" id="KW-0829">Tyrosine-protein kinase</keyword>
<evidence type="ECO:0000256" key="12">
    <source>
        <dbReference type="ARBA" id="ARBA00023137"/>
    </source>
</evidence>
<keyword evidence="18" id="KW-0175">Coiled coil</keyword>
<evidence type="ECO:0000256" key="15">
    <source>
        <dbReference type="ARBA" id="ARBA00054296"/>
    </source>
</evidence>
<evidence type="ECO:0000256" key="2">
    <source>
        <dbReference type="ARBA" id="ARBA00008883"/>
    </source>
</evidence>
<comment type="similarity">
    <text evidence="2">Belongs to the etk/wzc family.</text>
</comment>
<feature type="transmembrane region" description="Helical" evidence="19">
    <location>
        <begin position="33"/>
        <end position="52"/>
    </location>
</feature>
<evidence type="ECO:0000313" key="21">
    <source>
        <dbReference type="EMBL" id="PTB20571.1"/>
    </source>
</evidence>
<evidence type="ECO:0000256" key="4">
    <source>
        <dbReference type="ARBA" id="ARBA00022519"/>
    </source>
</evidence>
<keyword evidence="3" id="KW-1003">Cell membrane</keyword>
<comment type="subcellular location">
    <subcellularLocation>
        <location evidence="1">Cell inner membrane</location>
        <topology evidence="1">Multi-pass membrane protein</topology>
    </subcellularLocation>
</comment>
<dbReference type="GO" id="GO:0042802">
    <property type="term" value="F:identical protein binding"/>
    <property type="evidence" value="ECO:0007669"/>
    <property type="project" value="UniProtKB-ARBA"/>
</dbReference>
<keyword evidence="7" id="KW-0547">Nucleotide-binding</keyword>
<dbReference type="InterPro" id="IPR025669">
    <property type="entry name" value="AAA_dom"/>
</dbReference>
<dbReference type="GO" id="GO:0004713">
    <property type="term" value="F:protein tyrosine kinase activity"/>
    <property type="evidence" value="ECO:0007669"/>
    <property type="project" value="UniProtKB-KW"/>
</dbReference>
<keyword evidence="9" id="KW-0067">ATP-binding</keyword>
<evidence type="ECO:0000256" key="7">
    <source>
        <dbReference type="ARBA" id="ARBA00022741"/>
    </source>
</evidence>
<feature type="domain" description="AAA+ ATPase" evidence="20">
    <location>
        <begin position="544"/>
        <end position="708"/>
    </location>
</feature>
<keyword evidence="13" id="KW-0270">Exopolysaccharide synthesis</keyword>
<accession>A0A2T3XVP5</accession>
<evidence type="ECO:0000256" key="8">
    <source>
        <dbReference type="ARBA" id="ARBA00022777"/>
    </source>
</evidence>
<evidence type="ECO:0000256" key="18">
    <source>
        <dbReference type="SAM" id="Coils"/>
    </source>
</evidence>
<dbReference type="AlphaFoldDB" id="A0A2T3XVP5"/>
<dbReference type="GO" id="GO:0005524">
    <property type="term" value="F:ATP binding"/>
    <property type="evidence" value="ECO:0007669"/>
    <property type="project" value="UniProtKB-KW"/>
</dbReference>
<keyword evidence="10 19" id="KW-1133">Transmembrane helix</keyword>
<feature type="coiled-coil region" evidence="18">
    <location>
        <begin position="277"/>
        <end position="318"/>
    </location>
</feature>
<evidence type="ECO:0000256" key="19">
    <source>
        <dbReference type="SAM" id="Phobius"/>
    </source>
</evidence>
<keyword evidence="5" id="KW-0808">Transferase</keyword>
<dbReference type="Pfam" id="PF13614">
    <property type="entry name" value="AAA_31"/>
    <property type="match status" value="1"/>
</dbReference>
<evidence type="ECO:0000256" key="3">
    <source>
        <dbReference type="ARBA" id="ARBA00022475"/>
    </source>
</evidence>
<dbReference type="NCBIfam" id="TIGR01005">
    <property type="entry name" value="eps_transp_fam"/>
    <property type="match status" value="1"/>
</dbReference>
<keyword evidence="11 19" id="KW-0472">Membrane</keyword>
<comment type="catalytic activity">
    <reaction evidence="14">
        <text>L-tyrosyl-[protein] + ATP = O-phospho-L-tyrosyl-[protein] + ADP + H(+)</text>
        <dbReference type="Rhea" id="RHEA:10596"/>
        <dbReference type="Rhea" id="RHEA-COMP:10136"/>
        <dbReference type="Rhea" id="RHEA-COMP:20101"/>
        <dbReference type="ChEBI" id="CHEBI:15378"/>
        <dbReference type="ChEBI" id="CHEBI:30616"/>
        <dbReference type="ChEBI" id="CHEBI:46858"/>
        <dbReference type="ChEBI" id="CHEBI:61978"/>
        <dbReference type="ChEBI" id="CHEBI:456216"/>
    </reaction>
</comment>
<keyword evidence="4" id="KW-0997">Cell inner membrane</keyword>
<evidence type="ECO:0000256" key="13">
    <source>
        <dbReference type="ARBA" id="ARBA00023169"/>
    </source>
</evidence>
<dbReference type="NCBIfam" id="TIGR01007">
    <property type="entry name" value="eps_fam"/>
    <property type="match status" value="1"/>
</dbReference>
<gene>
    <name evidence="21" type="ORF">C9I57_12100</name>
</gene>
<dbReference type="Pfam" id="PF23607">
    <property type="entry name" value="WZC_N"/>
    <property type="match status" value="1"/>
</dbReference>
<sequence>MKPLDQPKSNFLQREEDGVSITDYVDFLIGARWPILISAIVALLLGTAYTMFAKPVYRADLLLQVEKTSSDSAKSLLGDLSSLFDIKTEAVTEIEILRSRLVVSRAVDAVHLYFSAEPRRFPVIGTFIASRAKGLSNPGILGWGGFAWGREQIDVGAFDVPESLYGKRFDLEYLGHGAYQLTIPGGGQVFQGSVGALETFHLPAGDISLKVVSVTAEPGIRFTLRRASRLQAIEQLQGRLNIFEKTTQSGVIAVTLDCAQRVQCRDLLHALGKAYIAQNIERKVADAEQSLAFLNEQLPALKKQLEDSEEKYTRFRDEHGTIDLSAEGQQMLQQSSGVRERLLDLRVQRQDLLTRFSATHPTVLALDEQIHALEASAGQSEEAIRQLPDVERQAVGLMRDVQVNTELYTGLLNNAQQLRVIKAGKTGTVRLVDDAAAPELPVEPKAPLVIGVSLIAGVVLGVVVALIRKFFVGGLSDPHEIEQLTGLNVMVTVPYSAPQEALSNESRRSGAPLSLLVDREPHDPAVESLRSLRTALQFAMLGARNNVVMLAGPLSGVGKSFISANLAEVLAAAGKKVLLIDGDLHRGNLNEYLQVAREGGLSEWIDGKMNIEEVTRRDIGSGFDFIPTGALPPNPSELVLSPALRVGLETVGKRYDIVLIDSPPVLPVSDAQALGALAGTVFIVTRAEVNRLGEIEESTRRLALAGVGVKGVVLNGIKLNTSHRTYGSRYSRFRHDQYAYYIYRNQSKV</sequence>
<dbReference type="InterPro" id="IPR032807">
    <property type="entry name" value="GNVR"/>
</dbReference>
<dbReference type="CDD" id="cd05387">
    <property type="entry name" value="BY-kinase"/>
    <property type="match status" value="1"/>
</dbReference>
<dbReference type="SUPFAM" id="SSF57997">
    <property type="entry name" value="Tropomyosin"/>
    <property type="match status" value="1"/>
</dbReference>
<dbReference type="EMBL" id="PYUC01000005">
    <property type="protein sequence ID" value="PTB20571.1"/>
    <property type="molecule type" value="Genomic_DNA"/>
</dbReference>
<dbReference type="FunFam" id="3.40.50.300:FF:000527">
    <property type="entry name" value="Tyrosine-protein kinase etk"/>
    <property type="match status" value="1"/>
</dbReference>
<dbReference type="PANTHER" id="PTHR32309:SF32">
    <property type="entry name" value="TYROSINE-PROTEIN KINASE ETK-RELATED"/>
    <property type="match status" value="1"/>
</dbReference>
<dbReference type="Gene3D" id="3.40.50.300">
    <property type="entry name" value="P-loop containing nucleotide triphosphate hydrolases"/>
    <property type="match status" value="1"/>
</dbReference>
<name>A0A2T3XVP5_9BURK</name>
<keyword evidence="8 21" id="KW-0418">Kinase</keyword>
<evidence type="ECO:0000256" key="10">
    <source>
        <dbReference type="ARBA" id="ARBA00022989"/>
    </source>
</evidence>
<dbReference type="SMART" id="SM00382">
    <property type="entry name" value="AAA"/>
    <property type="match status" value="1"/>
</dbReference>
<dbReference type="GO" id="GO:0005886">
    <property type="term" value="C:plasma membrane"/>
    <property type="evidence" value="ECO:0007669"/>
    <property type="project" value="UniProtKB-SubCell"/>
</dbReference>
<comment type="caution">
    <text evidence="21">The sequence shown here is derived from an EMBL/GenBank/DDBJ whole genome shotgun (WGS) entry which is preliminary data.</text>
</comment>
<keyword evidence="6 19" id="KW-0812">Transmembrane</keyword>
<evidence type="ECO:0000256" key="14">
    <source>
        <dbReference type="ARBA" id="ARBA00053015"/>
    </source>
</evidence>
<dbReference type="SUPFAM" id="SSF52540">
    <property type="entry name" value="P-loop containing nucleoside triphosphate hydrolases"/>
    <property type="match status" value="1"/>
</dbReference>
<reference evidence="21 22" key="1">
    <citation type="submission" date="2018-03" db="EMBL/GenBank/DDBJ databases">
        <title>Whole genome analyses suggest that Burkholderia sensu lato contains two further novel genera in the rhizoxinica-symbiotica group Mycetohabitans gen. nov., and Trinickia gen. nov.: implications for the evolution of diazotrophy and nodulation in the Burkholderiaceae.</title>
        <authorList>
            <person name="Estrada De Los Santos P."/>
            <person name="Palmer M."/>
            <person name="Chavez-Ramirez B."/>
            <person name="Steenkamp E.T."/>
            <person name="Hirsch A.M."/>
            <person name="Manyaka P."/>
            <person name="Maluk M."/>
            <person name="Lafos M."/>
            <person name="Crook M."/>
            <person name="Gross E."/>
            <person name="Simon M.F."/>
            <person name="Bueno Dos Reis Junior F."/>
            <person name="Poole P.S."/>
            <person name="Venter S.N."/>
            <person name="James E.K."/>
        </authorList>
    </citation>
    <scope>NUCLEOTIDE SEQUENCE [LARGE SCALE GENOMIC DNA]</scope>
    <source>
        <strain evidence="21 22">JPY-366</strain>
    </source>
</reference>
<dbReference type="GO" id="GO:0000271">
    <property type="term" value="P:polysaccharide biosynthetic process"/>
    <property type="evidence" value="ECO:0007669"/>
    <property type="project" value="UniProtKB-KW"/>
</dbReference>
<protein>
    <recommendedName>
        <fullName evidence="16">Putative tyrosine-protein kinase EpsB</fullName>
    </recommendedName>
    <alternativeName>
        <fullName evidence="17">EPS I polysaccharide export protein EpsB</fullName>
    </alternativeName>
</protein>
<dbReference type="InterPro" id="IPR003856">
    <property type="entry name" value="LPS_length_determ_N"/>
</dbReference>
<dbReference type="InterPro" id="IPR003593">
    <property type="entry name" value="AAA+_ATPase"/>
</dbReference>
<evidence type="ECO:0000256" key="11">
    <source>
        <dbReference type="ARBA" id="ARBA00023136"/>
    </source>
</evidence>
<dbReference type="InterPro" id="IPR005700">
    <property type="entry name" value="EPS_ExoP-like"/>
</dbReference>
<dbReference type="Pfam" id="PF13807">
    <property type="entry name" value="GNVR"/>
    <property type="match status" value="1"/>
</dbReference>
<evidence type="ECO:0000256" key="1">
    <source>
        <dbReference type="ARBA" id="ARBA00004429"/>
    </source>
</evidence>
<dbReference type="PANTHER" id="PTHR32309">
    <property type="entry name" value="TYROSINE-PROTEIN KINASE"/>
    <property type="match status" value="1"/>
</dbReference>
<evidence type="ECO:0000256" key="9">
    <source>
        <dbReference type="ARBA" id="ARBA00022840"/>
    </source>
</evidence>
<evidence type="ECO:0000259" key="20">
    <source>
        <dbReference type="SMART" id="SM00382"/>
    </source>
</evidence>
<evidence type="ECO:0000256" key="5">
    <source>
        <dbReference type="ARBA" id="ARBA00022679"/>
    </source>
</evidence>
<dbReference type="Proteomes" id="UP000240638">
    <property type="component" value="Unassembled WGS sequence"/>
</dbReference>